<dbReference type="GO" id="GO:0046872">
    <property type="term" value="F:metal ion binding"/>
    <property type="evidence" value="ECO:0007669"/>
    <property type="project" value="UniProtKB-KW"/>
</dbReference>
<dbReference type="PANTHER" id="PTHR46193">
    <property type="entry name" value="6-PHOSPHOGLUCONATE PHOSPHATASE"/>
    <property type="match status" value="1"/>
</dbReference>
<dbReference type="NCBIfam" id="TIGR01509">
    <property type="entry name" value="HAD-SF-IA-v3"/>
    <property type="match status" value="1"/>
</dbReference>
<name>Q72HL6_THET2</name>
<dbReference type="InterPro" id="IPR051600">
    <property type="entry name" value="Beta-PGM-like"/>
</dbReference>
<comment type="cofactor">
    <cofactor evidence="1">
        <name>Mg(2+)</name>
        <dbReference type="ChEBI" id="CHEBI:18420"/>
    </cofactor>
</comment>
<dbReference type="EC" id="3.1.3.18" evidence="6"/>
<dbReference type="HOGENOM" id="CLU_045011_13_4_0"/>
<dbReference type="InterPro" id="IPR036412">
    <property type="entry name" value="HAD-like_sf"/>
</dbReference>
<dbReference type="InterPro" id="IPR006439">
    <property type="entry name" value="HAD-SF_hydro_IA"/>
</dbReference>
<dbReference type="Gene3D" id="3.40.50.1000">
    <property type="entry name" value="HAD superfamily/HAD-like"/>
    <property type="match status" value="1"/>
</dbReference>
<evidence type="ECO:0000313" key="6">
    <source>
        <dbReference type="EMBL" id="AAS81813.1"/>
    </source>
</evidence>
<dbReference type="SFLD" id="SFLDG01135">
    <property type="entry name" value="C1.5.6:_HAD__Beta-PGM__Phospha"/>
    <property type="match status" value="1"/>
</dbReference>
<dbReference type="AlphaFoldDB" id="Q72HL6"/>
<comment type="similarity">
    <text evidence="2">Belongs to the HAD-like hydrolase superfamily. CbbY/CbbZ/Gph/YieH family.</text>
</comment>
<evidence type="ECO:0000256" key="4">
    <source>
        <dbReference type="ARBA" id="ARBA00022842"/>
    </source>
</evidence>
<dbReference type="InterPro" id="IPR023214">
    <property type="entry name" value="HAD_sf"/>
</dbReference>
<reference evidence="6 7" key="1">
    <citation type="journal article" date="2004" name="Nat. Biotechnol.">
        <title>The genome sequence of the extreme thermophile Thermus thermophilus.</title>
        <authorList>
            <person name="Henne A."/>
            <person name="Brueggemann H."/>
            <person name="Raasch C."/>
            <person name="Wiezer A."/>
            <person name="Hartsch T."/>
            <person name="Liesegang H."/>
            <person name="Johann A."/>
            <person name="Lienard T."/>
            <person name="Gohl O."/>
            <person name="Martinez-Arias R."/>
            <person name="Jacobi C."/>
            <person name="Starkuviene V."/>
            <person name="Schlenczeck S."/>
            <person name="Dencker S."/>
            <person name="Huber R."/>
            <person name="Klenk H.-P."/>
            <person name="Overbeek R."/>
            <person name="Kramer W."/>
            <person name="Merkl R."/>
            <person name="Gottschalk G."/>
            <person name="Fritz H.-J."/>
        </authorList>
    </citation>
    <scope>NUCLEOTIDE SEQUENCE [LARGE SCALE GENOMIC DNA]</scope>
    <source>
        <strain evidence="7">ATCC BAA-163 / DSM 7039 / HB27</strain>
    </source>
</reference>
<dbReference type="eggNOG" id="COG0637">
    <property type="taxonomic scope" value="Bacteria"/>
</dbReference>
<dbReference type="EMBL" id="AE017221">
    <property type="protein sequence ID" value="AAS81813.1"/>
    <property type="molecule type" value="Genomic_DNA"/>
</dbReference>
<organism evidence="6 7">
    <name type="scientific">Thermus thermophilus (strain ATCC BAA-163 / DSM 7039 / HB27)</name>
    <dbReference type="NCBI Taxonomy" id="262724"/>
    <lineage>
        <taxon>Bacteria</taxon>
        <taxon>Thermotogati</taxon>
        <taxon>Deinococcota</taxon>
        <taxon>Deinococci</taxon>
        <taxon>Thermales</taxon>
        <taxon>Thermaceae</taxon>
        <taxon>Thermus</taxon>
    </lineage>
</organism>
<proteinExistence type="inferred from homology"/>
<accession>Q72HL6</accession>
<keyword evidence="4" id="KW-0460">Magnesium</keyword>
<dbReference type="SFLD" id="SFLDS00003">
    <property type="entry name" value="Haloacid_Dehalogenase"/>
    <property type="match status" value="1"/>
</dbReference>
<gene>
    <name evidence="6" type="ordered locus">TT_C1471</name>
</gene>
<keyword evidence="6" id="KW-0378">Hydrolase</keyword>
<dbReference type="KEGG" id="tth:TT_C1471"/>
<dbReference type="NCBIfam" id="TIGR01549">
    <property type="entry name" value="HAD-SF-IA-v1"/>
    <property type="match status" value="1"/>
</dbReference>
<evidence type="ECO:0000256" key="3">
    <source>
        <dbReference type="ARBA" id="ARBA00022723"/>
    </source>
</evidence>
<dbReference type="SFLD" id="SFLDG01129">
    <property type="entry name" value="C1.5:_HAD__Beta-PGM__Phosphata"/>
    <property type="match status" value="1"/>
</dbReference>
<sequence>MLKSVLKAVLFDLDGTLADTDPLHLLAWREVLAPYGLKVDPAFYRERISGRLNPEIVRDLLGLEGKEAERLIAAKEARFRALAQGLRPTPGLPEFLERIREKGLLWGVVTNAPKENARHVLEALGLRPPLLVLAEEVGRGKPDPLPYQLALRRLGVAPEEALAFEDSPSGVRSAVGAGIPTYGLLTGHEAEALIREGASGVIRNFTEFAWPEYTSEK</sequence>
<keyword evidence="5" id="KW-0119">Carbohydrate metabolism</keyword>
<dbReference type="PANTHER" id="PTHR46193:SF18">
    <property type="entry name" value="HEXITOL PHOSPHATASE B"/>
    <property type="match status" value="1"/>
</dbReference>
<dbReference type="GO" id="GO:0008967">
    <property type="term" value="F:phosphoglycolate phosphatase activity"/>
    <property type="evidence" value="ECO:0007669"/>
    <property type="project" value="UniProtKB-EC"/>
</dbReference>
<protein>
    <submittedName>
        <fullName evidence="6">Phosphoglycolate phosphatase</fullName>
        <ecNumber evidence="6">3.1.3.18</ecNumber>
    </submittedName>
</protein>
<dbReference type="Proteomes" id="UP000000592">
    <property type="component" value="Chromosome"/>
</dbReference>
<dbReference type="SUPFAM" id="SSF56784">
    <property type="entry name" value="HAD-like"/>
    <property type="match status" value="1"/>
</dbReference>
<dbReference type="Pfam" id="PF00702">
    <property type="entry name" value="Hydrolase"/>
    <property type="match status" value="1"/>
</dbReference>
<dbReference type="Gene3D" id="1.10.150.240">
    <property type="entry name" value="Putative phosphatase, domain 2"/>
    <property type="match status" value="1"/>
</dbReference>
<dbReference type="InterPro" id="IPR023198">
    <property type="entry name" value="PGP-like_dom2"/>
</dbReference>
<evidence type="ECO:0000313" key="7">
    <source>
        <dbReference type="Proteomes" id="UP000000592"/>
    </source>
</evidence>
<dbReference type="PRINTS" id="PR00413">
    <property type="entry name" value="HADHALOGNASE"/>
</dbReference>
<evidence type="ECO:0000256" key="2">
    <source>
        <dbReference type="ARBA" id="ARBA00006171"/>
    </source>
</evidence>
<evidence type="ECO:0000256" key="5">
    <source>
        <dbReference type="ARBA" id="ARBA00023277"/>
    </source>
</evidence>
<evidence type="ECO:0000256" key="1">
    <source>
        <dbReference type="ARBA" id="ARBA00001946"/>
    </source>
</evidence>
<keyword evidence="3" id="KW-0479">Metal-binding</keyword>